<dbReference type="EMBL" id="CP002686">
    <property type="protein sequence ID" value="ANM63975.1"/>
    <property type="molecule type" value="Genomic_DNA"/>
</dbReference>
<reference evidence="4" key="2">
    <citation type="journal article" date="2017" name="Plant J.">
        <title>Araport11: a complete reannotation of the Arabidopsis thaliana reference genome.</title>
        <authorList>
            <person name="Cheng C.Y."/>
            <person name="Krishnakumar V."/>
            <person name="Chan A.P."/>
            <person name="Thibaud-Nissen F."/>
            <person name="Schobel S."/>
            <person name="Town C.D."/>
        </authorList>
    </citation>
    <scope>GENOME REANNOTATION</scope>
    <source>
        <strain evidence="4">cv. Columbia</strain>
    </source>
</reference>
<dbReference type="AlphaFoldDB" id="A0A1I9LN17"/>
<evidence type="ECO:0007829" key="5">
    <source>
        <dbReference type="PeptideAtlas" id="A0A1I9LN17"/>
    </source>
</evidence>
<keyword evidence="5 6" id="KW-1267">Proteomics identification</keyword>
<dbReference type="PANTHER" id="PTHR37375">
    <property type="entry name" value="EXPRESSED PROTEIN"/>
    <property type="match status" value="1"/>
</dbReference>
<proteinExistence type="evidence at protein level"/>
<reference evidence="3 4" key="1">
    <citation type="journal article" date="2000" name="Nature">
        <title>Sequence and analysis of chromosome 3 of the plant Arabidopsis thaliana.</title>
        <authorList>
            <consortium name="European Union Chromosome 3 Arabidopsis Sequencing Consortium"/>
            <consortium name="Institute for Genomic Research"/>
            <consortium name="Kazusa DNA Research Institute"/>
            <person name="Salanoubat M."/>
            <person name="Lemcke K."/>
            <person name="Rieger M."/>
            <person name="Ansorge W."/>
            <person name="Unseld M."/>
            <person name="Fartmann B."/>
            <person name="Valle G."/>
            <person name="Blocker H."/>
            <person name="Perez-Alonso M."/>
            <person name="Obermaier B."/>
            <person name="Delseny M."/>
            <person name="Boutry M."/>
            <person name="Grivell L.A."/>
            <person name="Mache R."/>
            <person name="Puigdomenech P."/>
            <person name="De Simone V."/>
            <person name="Choisne N."/>
            <person name="Artiguenave F."/>
            <person name="Robert C."/>
            <person name="Brottier P."/>
            <person name="Wincker P."/>
            <person name="Cattolico L."/>
            <person name="Weissenbach J."/>
            <person name="Saurin W."/>
            <person name="Quetier F."/>
            <person name="Schafer M."/>
            <person name="Muller-Auer S."/>
            <person name="Gabel C."/>
            <person name="Fuchs M."/>
            <person name="Benes V."/>
            <person name="Wurmbach E."/>
            <person name="Drzonek H."/>
            <person name="Erfle H."/>
            <person name="Jordan N."/>
            <person name="Bangert S."/>
            <person name="Wiedelmann R."/>
            <person name="Kranz H."/>
            <person name="Voss H."/>
            <person name="Holland R."/>
            <person name="Brandt P."/>
            <person name="Nyakatura G."/>
            <person name="Vezzi A."/>
            <person name="D'Angelo M."/>
            <person name="Pallavicini A."/>
            <person name="Toppo S."/>
            <person name="Simionati B."/>
            <person name="Conrad A."/>
            <person name="Hornischer K."/>
            <person name="Kauer G."/>
            <person name="Lohnert T.H."/>
            <person name="Nordsiek G."/>
            <person name="Reichelt J."/>
            <person name="Scharfe M."/>
            <person name="Schon O."/>
            <person name="Bargues M."/>
            <person name="Terol J."/>
            <person name="Climent J."/>
            <person name="Navarro P."/>
            <person name="Collado C."/>
            <person name="Perez-Perez A."/>
            <person name="Ottenwalder B."/>
            <person name="Duchemin D."/>
            <person name="Cooke R."/>
            <person name="Laudie M."/>
            <person name="Berger-Llauro C."/>
            <person name="Purnelle B."/>
            <person name="Masuy D."/>
            <person name="de Haan M."/>
            <person name="Maarse A.C."/>
            <person name="Alcaraz J.P."/>
            <person name="Cottet A."/>
            <person name="Casacuberta E."/>
            <person name="Monfort A."/>
            <person name="Argiriou A."/>
            <person name="flores M."/>
            <person name="Liguori R."/>
            <person name="Vitale D."/>
            <person name="Mannhaupt G."/>
            <person name="Haase D."/>
            <person name="Schoof H."/>
            <person name="Rudd S."/>
            <person name="Zaccaria P."/>
            <person name="Mewes H.W."/>
            <person name="Mayer K.F."/>
            <person name="Kaul S."/>
            <person name="Town C.D."/>
            <person name="Koo H.L."/>
            <person name="Tallon L.J."/>
            <person name="Jenkins J."/>
            <person name="Rooney T."/>
            <person name="Rizzo M."/>
            <person name="Walts A."/>
            <person name="Utterback T."/>
            <person name="Fujii C.Y."/>
            <person name="Shea T.P."/>
            <person name="Creasy T.H."/>
            <person name="Haas B."/>
            <person name="Maiti R."/>
            <person name="Wu D."/>
            <person name="Peterson J."/>
            <person name="Van Aken S."/>
            <person name="Pai G."/>
            <person name="Militscher J."/>
            <person name="Sellers P."/>
            <person name="Gill J.E."/>
            <person name="Feldblyum T.V."/>
            <person name="Preuss D."/>
            <person name="Lin X."/>
            <person name="Nierman W.C."/>
            <person name="Salzberg S.L."/>
            <person name="White O."/>
            <person name="Venter J.C."/>
            <person name="Fraser C.M."/>
            <person name="Kaneko T."/>
            <person name="Nakamura Y."/>
            <person name="Sato S."/>
            <person name="Kato T."/>
            <person name="Asamizu E."/>
            <person name="Sasamoto S."/>
            <person name="Kimura T."/>
            <person name="Idesawa K."/>
            <person name="Kawashima K."/>
            <person name="Kishida Y."/>
            <person name="Kiyokawa C."/>
            <person name="Kohara M."/>
            <person name="Matsumoto M."/>
            <person name="Matsuno A."/>
            <person name="Muraki A."/>
            <person name="Nakayama S."/>
            <person name="Nakazaki N."/>
            <person name="Shinpo S."/>
            <person name="Takeuchi C."/>
            <person name="Wada T."/>
            <person name="Watanabe A."/>
            <person name="Yamada M."/>
            <person name="Yasuda M."/>
            <person name="Tabata S."/>
        </authorList>
    </citation>
    <scope>NUCLEOTIDE SEQUENCE [LARGE SCALE GENOMIC DNA]</scope>
    <source>
        <strain evidence="4">cv. Columbia</strain>
    </source>
</reference>
<dbReference type="Pfam" id="PF10615">
    <property type="entry name" value="DUF2470"/>
    <property type="match status" value="1"/>
</dbReference>
<evidence type="ECO:0000259" key="1">
    <source>
        <dbReference type="Pfam" id="PF10615"/>
    </source>
</evidence>
<dbReference type="InterPro" id="IPR037119">
    <property type="entry name" value="Haem_oxidase_HugZ-like_sf"/>
</dbReference>
<evidence type="ECO:0000313" key="2">
    <source>
        <dbReference type="Araport" id="AT3G04020"/>
    </source>
</evidence>
<evidence type="ECO:0000313" key="3">
    <source>
        <dbReference type="EMBL" id="ANM63975.1"/>
    </source>
</evidence>
<dbReference type="KEGG" id="ath:AT3G04020"/>
<feature type="domain" description="DUF2470" evidence="1">
    <location>
        <begin position="151"/>
        <end position="225"/>
    </location>
</feature>
<gene>
    <name evidence="2 3" type="ordered locus">At3g04020</name>
    <name evidence="3" type="ORF">T11I18.13</name>
    <name evidence="3" type="ORF">T11I18_13</name>
</gene>
<dbReference type="ExpressionAtlas" id="A0A1I9LN17">
    <property type="expression patterns" value="baseline and differential"/>
</dbReference>
<name>A0A1I9LN17_ARATH</name>
<evidence type="ECO:0007829" key="6">
    <source>
        <dbReference type="ProteomicsDB" id="A0A1I9LN17"/>
    </source>
</evidence>
<dbReference type="SUPFAM" id="SSF50475">
    <property type="entry name" value="FMN-binding split barrel"/>
    <property type="match status" value="1"/>
</dbReference>
<organism evidence="3 4">
    <name type="scientific">Arabidopsis thaliana</name>
    <name type="common">Mouse-ear cress</name>
    <dbReference type="NCBI Taxonomy" id="3702"/>
    <lineage>
        <taxon>Eukaryota</taxon>
        <taxon>Viridiplantae</taxon>
        <taxon>Streptophyta</taxon>
        <taxon>Embryophyta</taxon>
        <taxon>Tracheophyta</taxon>
        <taxon>Spermatophyta</taxon>
        <taxon>Magnoliopsida</taxon>
        <taxon>eudicotyledons</taxon>
        <taxon>Gunneridae</taxon>
        <taxon>Pentapetalae</taxon>
        <taxon>rosids</taxon>
        <taxon>malvids</taxon>
        <taxon>Brassicales</taxon>
        <taxon>Brassicaceae</taxon>
        <taxon>Camelineae</taxon>
        <taxon>Arabidopsis</taxon>
    </lineage>
</organism>
<dbReference type="TAIR" id="AT3G04020"/>
<evidence type="ECO:0000313" key="4">
    <source>
        <dbReference type="Proteomes" id="UP000006548"/>
    </source>
</evidence>
<dbReference type="Proteomes" id="UP000006548">
    <property type="component" value="Chromosome 3"/>
</dbReference>
<dbReference type="Gene3D" id="3.20.180.10">
    <property type="entry name" value="PNP-oxidase-like"/>
    <property type="match status" value="1"/>
</dbReference>
<accession>A0A1I9LN17</accession>
<sequence>MNIMFDERGSFSIAHPYPGPLAALFKSIGKLPERVAFTGEIVPVKEKRVDAVKKYVEEAIQSEMKAISDTPNSVRSILNSSDQMYASRCDSLRALINDAKEKYVIYKFVPSSCMFIDPNGTKEIDLKVLELSKPDPLGTWSTKLVDGINKNESRRRALILFCLYFLDINARDAYMVSVDRKGFHLLGKVPSEQEAGDEYQWREFRFEFEEEVKDVEAFCHQLVEMEQEVVSKFTDHTGL</sequence>
<dbReference type="Araport" id="AT3G04020"/>
<dbReference type="ProteomicsDB" id="210379"/>
<dbReference type="DNASU" id="819557"/>
<dbReference type="GeneID" id="819557"/>
<dbReference type="PANTHER" id="PTHR37375:SF1">
    <property type="entry name" value="DUF2470 DOMAIN-CONTAINING PROTEIN"/>
    <property type="match status" value="1"/>
</dbReference>
<keyword evidence="4" id="KW-1185">Reference proteome</keyword>
<protein>
    <recommendedName>
        <fullName evidence="1">DUF2470 domain-containing protein</fullName>
    </recommendedName>
</protein>
<dbReference type="InterPro" id="IPR019595">
    <property type="entry name" value="DUF2470"/>
</dbReference>